<dbReference type="InParanoid" id="A0A1Y2DI09"/>
<dbReference type="GeneID" id="63777329"/>
<gene>
    <name evidence="2" type="ORF">BCR38DRAFT_446825</name>
</gene>
<evidence type="ECO:0000256" key="1">
    <source>
        <dbReference type="SAM" id="SignalP"/>
    </source>
</evidence>
<evidence type="ECO:0000313" key="3">
    <source>
        <dbReference type="Proteomes" id="UP000193689"/>
    </source>
</evidence>
<reference evidence="2 3" key="1">
    <citation type="submission" date="2016-07" db="EMBL/GenBank/DDBJ databases">
        <title>Pervasive Adenine N6-methylation of Active Genes in Fungi.</title>
        <authorList>
            <consortium name="DOE Joint Genome Institute"/>
            <person name="Mondo S.J."/>
            <person name="Dannebaum R.O."/>
            <person name="Kuo R.C."/>
            <person name="Labutti K."/>
            <person name="Haridas S."/>
            <person name="Kuo A."/>
            <person name="Salamov A."/>
            <person name="Ahrendt S.R."/>
            <person name="Lipzen A."/>
            <person name="Sullivan W."/>
            <person name="Andreopoulos W.B."/>
            <person name="Clum A."/>
            <person name="Lindquist E."/>
            <person name="Daum C."/>
            <person name="Ramamoorthy G.K."/>
            <person name="Gryganskyi A."/>
            <person name="Culley D."/>
            <person name="Magnuson J.K."/>
            <person name="James T.Y."/>
            <person name="O'Malley M.A."/>
            <person name="Stajich J.E."/>
            <person name="Spatafora J.W."/>
            <person name="Visel A."/>
            <person name="Grigoriev I.V."/>
        </authorList>
    </citation>
    <scope>NUCLEOTIDE SEQUENCE [LARGE SCALE GENOMIC DNA]</scope>
    <source>
        <strain evidence="2 3">CBS 129021</strain>
    </source>
</reference>
<evidence type="ECO:0008006" key="4">
    <source>
        <dbReference type="Google" id="ProtNLM"/>
    </source>
</evidence>
<dbReference type="Proteomes" id="UP000193689">
    <property type="component" value="Unassembled WGS sequence"/>
</dbReference>
<keyword evidence="3" id="KW-1185">Reference proteome</keyword>
<feature type="signal peptide" evidence="1">
    <location>
        <begin position="1"/>
        <end position="21"/>
    </location>
</feature>
<dbReference type="EMBL" id="MCFJ01000015">
    <property type="protein sequence ID" value="ORY58872.1"/>
    <property type="molecule type" value="Genomic_DNA"/>
</dbReference>
<accession>A0A1Y2DI09</accession>
<protein>
    <recommendedName>
        <fullName evidence="4">CBM1 domain-containing protein</fullName>
    </recommendedName>
</protein>
<name>A0A1Y2DI09_9PEZI</name>
<comment type="caution">
    <text evidence="2">The sequence shown here is derived from an EMBL/GenBank/DDBJ whole genome shotgun (WGS) entry which is preliminary data.</text>
</comment>
<organism evidence="2 3">
    <name type="scientific">Pseudomassariella vexata</name>
    <dbReference type="NCBI Taxonomy" id="1141098"/>
    <lineage>
        <taxon>Eukaryota</taxon>
        <taxon>Fungi</taxon>
        <taxon>Dikarya</taxon>
        <taxon>Ascomycota</taxon>
        <taxon>Pezizomycotina</taxon>
        <taxon>Sordariomycetes</taxon>
        <taxon>Xylariomycetidae</taxon>
        <taxon>Amphisphaeriales</taxon>
        <taxon>Pseudomassariaceae</taxon>
        <taxon>Pseudomassariella</taxon>
    </lineage>
</organism>
<proteinExistence type="predicted"/>
<dbReference type="AlphaFoldDB" id="A0A1Y2DI09"/>
<evidence type="ECO:0000313" key="2">
    <source>
        <dbReference type="EMBL" id="ORY58872.1"/>
    </source>
</evidence>
<dbReference type="RefSeq" id="XP_040711684.1">
    <property type="nucleotide sequence ID" value="XM_040861117.1"/>
</dbReference>
<feature type="chain" id="PRO_5012824583" description="CBM1 domain-containing protein" evidence="1">
    <location>
        <begin position="22"/>
        <end position="101"/>
    </location>
</feature>
<keyword evidence="1" id="KW-0732">Signal</keyword>
<sequence>MLYQNIFKSLVFFGALQAAHALPAAVDDGPSPYTPTRQAEASSVSSTTASATPACVSTPPDWCAAHKDATLWCITGKWWCEYPDPVYGSPSFGPIENACSC</sequence>